<feature type="region of interest" description="Disordered" evidence="3">
    <location>
        <begin position="157"/>
        <end position="187"/>
    </location>
</feature>
<feature type="domain" description="UmuC" evidence="4">
    <location>
        <begin position="27"/>
        <end position="258"/>
    </location>
</feature>
<feature type="site" description="Substrate discrimination" evidence="2">
    <location>
        <position position="36"/>
    </location>
</feature>
<dbReference type="PANTHER" id="PTHR11076">
    <property type="entry name" value="DNA REPAIR POLYMERASE UMUC / TRANSFERASE FAMILY MEMBER"/>
    <property type="match status" value="1"/>
</dbReference>
<dbReference type="GO" id="GO:0003684">
    <property type="term" value="F:damaged DNA binding"/>
    <property type="evidence" value="ECO:0007669"/>
    <property type="project" value="InterPro"/>
</dbReference>
<feature type="region of interest" description="Disordered" evidence="3">
    <location>
        <begin position="288"/>
        <end position="331"/>
    </location>
</feature>
<dbReference type="InterPro" id="IPR036775">
    <property type="entry name" value="DNA_pol_Y-fam_lit_finger_sf"/>
</dbReference>
<dbReference type="GO" id="GO:0003887">
    <property type="term" value="F:DNA-directed DNA polymerase activity"/>
    <property type="evidence" value="ECO:0007669"/>
    <property type="project" value="UniProtKB-UniRule"/>
</dbReference>
<sequence length="487" mass="50672">MTGGTPVAGETLPGAGDEGDDAPDRVVCHVDMDCFYASCERLRHDDLDGEPVVVGMGYEPGESIGAVATASYEAREFGVESAMPVSEALALLPRRADADPDDPDAPDPEETGRYVPVDLDFYEDVAAEVKAVLRDCADTRREVSIDEAYLDVTDRTSWAAAGGGGNPADGDDDPADPPPSGAAGPAEARTLAEGYARHVKDRIEREAGVPASVGVAPNMSAAKVASDADKPDGLVVVPPGSVAEFLAPLPTADVHGVGPVTEETLSELGIDTAGDLAAADRDRLADALGERGPELSRRAAGDDDREVTPTGLPKSLSRESALPTTADESTKRETVSALAADVARRARERGCLYRTIGIKAVEPPFDVNTRARSLPGPVDDPDLVEEVALDLLAEFDDARVRKLGVRVSKLDFAETDQATLGGFDAGGGDGGDGRDREAAPEARGGPDGGKLTDWVDGPPDRGDGDGPTGGRDRRDADEGQATLGDWD</sequence>
<evidence type="ECO:0000256" key="2">
    <source>
        <dbReference type="HAMAP-Rule" id="MF_01113"/>
    </source>
</evidence>
<dbReference type="InterPro" id="IPR024728">
    <property type="entry name" value="PolY_HhH_motif"/>
</dbReference>
<feature type="region of interest" description="Disordered" evidence="3">
    <location>
        <begin position="419"/>
        <end position="487"/>
    </location>
</feature>
<dbReference type="Pfam" id="PF11799">
    <property type="entry name" value="IMS_C"/>
    <property type="match status" value="1"/>
</dbReference>
<feature type="compositionally biased region" description="Basic and acidic residues" evidence="3">
    <location>
        <begin position="458"/>
        <end position="477"/>
    </location>
</feature>
<comment type="cofactor">
    <cofactor evidence="2">
        <name>Mg(2+)</name>
        <dbReference type="ChEBI" id="CHEBI:18420"/>
    </cofactor>
    <text evidence="2">Binds 2 magnesium ions per subunit.</text>
</comment>
<feature type="region of interest" description="Disordered" evidence="3">
    <location>
        <begin position="90"/>
        <end position="115"/>
    </location>
</feature>
<keyword evidence="2" id="KW-0238">DNA-binding</keyword>
<keyword evidence="2" id="KW-0227">DNA damage</keyword>
<dbReference type="GO" id="GO:0006261">
    <property type="term" value="P:DNA-templated DNA replication"/>
    <property type="evidence" value="ECO:0007669"/>
    <property type="project" value="UniProtKB-UniRule"/>
</dbReference>
<dbReference type="Gene3D" id="1.10.150.20">
    <property type="entry name" value="5' to 3' exonuclease, C-terminal subdomain"/>
    <property type="match status" value="1"/>
</dbReference>
<proteinExistence type="inferred from homology"/>
<keyword evidence="2" id="KW-0234">DNA repair</keyword>
<evidence type="ECO:0000313" key="6">
    <source>
        <dbReference type="Proteomes" id="UP000198932"/>
    </source>
</evidence>
<feature type="active site" evidence="2">
    <location>
        <position position="147"/>
    </location>
</feature>
<keyword evidence="2" id="KW-0808">Transferase</keyword>
<dbReference type="Gene3D" id="3.30.1490.100">
    <property type="entry name" value="DNA polymerase, Y-family, little finger domain"/>
    <property type="match status" value="1"/>
</dbReference>
<dbReference type="Gene3D" id="3.40.1170.60">
    <property type="match status" value="1"/>
</dbReference>
<dbReference type="InterPro" id="IPR043502">
    <property type="entry name" value="DNA/RNA_pol_sf"/>
</dbReference>
<dbReference type="AlphaFoldDB" id="A0A1I6FKP9"/>
<reference evidence="6" key="1">
    <citation type="submission" date="2016-10" db="EMBL/GenBank/DDBJ databases">
        <authorList>
            <person name="Varghese N."/>
            <person name="Submissions S."/>
        </authorList>
    </citation>
    <scope>NUCLEOTIDE SEQUENCE [LARGE SCALE GENOMIC DNA]</scope>
    <source>
        <strain evidence="6">RD 26</strain>
    </source>
</reference>
<dbReference type="GO" id="GO:0000287">
    <property type="term" value="F:magnesium ion binding"/>
    <property type="evidence" value="ECO:0007669"/>
    <property type="project" value="UniProtKB-UniRule"/>
</dbReference>
<dbReference type="InterPro" id="IPR017961">
    <property type="entry name" value="DNA_pol_Y-fam_little_finger"/>
</dbReference>
<dbReference type="GO" id="GO:0042276">
    <property type="term" value="P:error-prone translesion synthesis"/>
    <property type="evidence" value="ECO:0007669"/>
    <property type="project" value="TreeGrafter"/>
</dbReference>
<dbReference type="GO" id="GO:0006281">
    <property type="term" value="P:DNA repair"/>
    <property type="evidence" value="ECO:0007669"/>
    <property type="project" value="UniProtKB-UniRule"/>
</dbReference>
<keyword evidence="2" id="KW-0479">Metal-binding</keyword>
<dbReference type="InterPro" id="IPR001126">
    <property type="entry name" value="UmuC"/>
</dbReference>
<dbReference type="CDD" id="cd03586">
    <property type="entry name" value="PolY_Pol_IV_kappa"/>
    <property type="match status" value="1"/>
</dbReference>
<dbReference type="OrthoDB" id="372207at2157"/>
<dbReference type="PANTHER" id="PTHR11076:SF33">
    <property type="entry name" value="DNA POLYMERASE KAPPA"/>
    <property type="match status" value="1"/>
</dbReference>
<dbReference type="InterPro" id="IPR050116">
    <property type="entry name" value="DNA_polymerase-Y"/>
</dbReference>
<dbReference type="InterPro" id="IPR022880">
    <property type="entry name" value="DNApol_IV"/>
</dbReference>
<dbReference type="EC" id="2.7.7.7" evidence="2"/>
<keyword evidence="2" id="KW-0515">Mutator protein</keyword>
<feature type="compositionally biased region" description="Acidic residues" evidence="3">
    <location>
        <begin position="99"/>
        <end position="109"/>
    </location>
</feature>
<dbReference type="RefSeq" id="WP_092919848.1">
    <property type="nucleotide sequence ID" value="NZ_FOYN01000001.1"/>
</dbReference>
<keyword evidence="2" id="KW-0963">Cytoplasm</keyword>
<dbReference type="Gene3D" id="3.30.70.270">
    <property type="match status" value="2"/>
</dbReference>
<dbReference type="SUPFAM" id="SSF100879">
    <property type="entry name" value="Lesion bypass DNA polymerase (Y-family), little finger domain"/>
    <property type="match status" value="1"/>
</dbReference>
<feature type="binding site" evidence="2">
    <location>
        <position position="146"/>
    </location>
    <ligand>
        <name>Mg(2+)</name>
        <dbReference type="ChEBI" id="CHEBI:18420"/>
    </ligand>
</feature>
<keyword evidence="2" id="KW-0460">Magnesium</keyword>
<keyword evidence="2" id="KW-0548">Nucleotidyltransferase</keyword>
<feature type="region of interest" description="Disordered" evidence="3">
    <location>
        <begin position="1"/>
        <end position="24"/>
    </location>
</feature>
<feature type="binding site" evidence="2">
    <location>
        <position position="31"/>
    </location>
    <ligand>
        <name>Mg(2+)</name>
        <dbReference type="ChEBI" id="CHEBI:18420"/>
    </ligand>
</feature>
<evidence type="ECO:0000259" key="4">
    <source>
        <dbReference type="PROSITE" id="PS50173"/>
    </source>
</evidence>
<dbReference type="GO" id="GO:0005737">
    <property type="term" value="C:cytoplasm"/>
    <property type="evidence" value="ECO:0007669"/>
    <property type="project" value="UniProtKB-SubCell"/>
</dbReference>
<comment type="function">
    <text evidence="2">Poorly processive, error-prone DNA polymerase involved in untargeted mutagenesis. Copies undamaged DNA at stalled replication forks, which arise in vivo from mismatched or misaligned primer ends. These misaligned primers can be extended by PolIV. Exhibits no 3'-5' exonuclease (proofreading) activity. May be involved in translesional synthesis.</text>
</comment>
<comment type="catalytic activity">
    <reaction evidence="2">
        <text>DNA(n) + a 2'-deoxyribonucleoside 5'-triphosphate = DNA(n+1) + diphosphate</text>
        <dbReference type="Rhea" id="RHEA:22508"/>
        <dbReference type="Rhea" id="RHEA-COMP:17339"/>
        <dbReference type="Rhea" id="RHEA-COMP:17340"/>
        <dbReference type="ChEBI" id="CHEBI:33019"/>
        <dbReference type="ChEBI" id="CHEBI:61560"/>
        <dbReference type="ChEBI" id="CHEBI:173112"/>
        <dbReference type="EC" id="2.7.7.7"/>
    </reaction>
</comment>
<protein>
    <recommendedName>
        <fullName evidence="2">DNA polymerase IV</fullName>
        <shortName evidence="2">Pol IV</shortName>
        <ecNumber evidence="2">2.7.7.7</ecNumber>
    </recommendedName>
</protein>
<keyword evidence="2" id="KW-0239">DNA-directed DNA polymerase</keyword>
<dbReference type="HAMAP" id="MF_01113">
    <property type="entry name" value="DNApol_IV"/>
    <property type="match status" value="1"/>
</dbReference>
<dbReference type="STRING" id="35743.SAMN04487937_0348"/>
<feature type="compositionally biased region" description="Basic and acidic residues" evidence="3">
    <location>
        <begin position="288"/>
        <end position="302"/>
    </location>
</feature>
<keyword evidence="2" id="KW-0235">DNA replication</keyword>
<name>A0A1I6FKP9_HALSD</name>
<dbReference type="Pfam" id="PF11798">
    <property type="entry name" value="IMS_HHH"/>
    <property type="match status" value="1"/>
</dbReference>
<dbReference type="Pfam" id="PF00817">
    <property type="entry name" value="IMS"/>
    <property type="match status" value="1"/>
</dbReference>
<keyword evidence="6" id="KW-1185">Reference proteome</keyword>
<dbReference type="Proteomes" id="UP000198932">
    <property type="component" value="Unassembled WGS sequence"/>
</dbReference>
<evidence type="ECO:0000313" key="5">
    <source>
        <dbReference type="EMBL" id="SFR30523.1"/>
    </source>
</evidence>
<comment type="similarity">
    <text evidence="1 2">Belongs to the DNA polymerase type-Y family.</text>
</comment>
<organism evidence="5 6">
    <name type="scientific">Halorubrum sodomense</name>
    <dbReference type="NCBI Taxonomy" id="35743"/>
    <lineage>
        <taxon>Archaea</taxon>
        <taxon>Methanobacteriati</taxon>
        <taxon>Methanobacteriota</taxon>
        <taxon>Stenosarchaea group</taxon>
        <taxon>Halobacteria</taxon>
        <taxon>Halobacteriales</taxon>
        <taxon>Haloferacaceae</taxon>
        <taxon>Halorubrum</taxon>
    </lineage>
</organism>
<accession>A0A1I6FKP9</accession>
<comment type="subunit">
    <text evidence="2">Monomer.</text>
</comment>
<dbReference type="SUPFAM" id="SSF56672">
    <property type="entry name" value="DNA/RNA polymerases"/>
    <property type="match status" value="1"/>
</dbReference>
<gene>
    <name evidence="2" type="primary">dbh</name>
    <name evidence="5" type="ORF">SAMN04487937_0348</name>
</gene>
<evidence type="ECO:0000256" key="3">
    <source>
        <dbReference type="SAM" id="MobiDB-lite"/>
    </source>
</evidence>
<comment type="subcellular location">
    <subcellularLocation>
        <location evidence="2">Cytoplasm</location>
    </subcellularLocation>
</comment>
<dbReference type="PROSITE" id="PS50173">
    <property type="entry name" value="UMUC"/>
    <property type="match status" value="1"/>
</dbReference>
<feature type="compositionally biased region" description="Basic and acidic residues" evidence="3">
    <location>
        <begin position="431"/>
        <end position="440"/>
    </location>
</feature>
<dbReference type="InterPro" id="IPR043128">
    <property type="entry name" value="Rev_trsase/Diguanyl_cyclase"/>
</dbReference>
<dbReference type="EMBL" id="FOYN01000001">
    <property type="protein sequence ID" value="SFR30523.1"/>
    <property type="molecule type" value="Genomic_DNA"/>
</dbReference>
<evidence type="ECO:0000256" key="1">
    <source>
        <dbReference type="ARBA" id="ARBA00010945"/>
    </source>
</evidence>